<gene>
    <name evidence="10 11" type="primary">argJ</name>
    <name evidence="11" type="ORF">CLORAM_00984</name>
</gene>
<feature type="site" description="Involved in the stabilization of negative charge on the oxyanion by the formation of the oxyanion hole" evidence="10">
    <location>
        <position position="126"/>
    </location>
</feature>
<evidence type="ECO:0000313" key="12">
    <source>
        <dbReference type="Proteomes" id="UP000005798"/>
    </source>
</evidence>
<keyword evidence="8 10" id="KW-0012">Acyltransferase</keyword>
<evidence type="ECO:0000256" key="8">
    <source>
        <dbReference type="ARBA" id="ARBA00023315"/>
    </source>
</evidence>
<dbReference type="PANTHER" id="PTHR23100">
    <property type="entry name" value="ARGININE BIOSYNTHESIS BIFUNCTIONAL PROTEIN ARGJ"/>
    <property type="match status" value="1"/>
</dbReference>
<keyword evidence="5 10" id="KW-0808">Transferase</keyword>
<dbReference type="EMBL" id="ABFX02000004">
    <property type="protein sequence ID" value="EDS18988.1"/>
    <property type="molecule type" value="Genomic_DNA"/>
</dbReference>
<accession>B0N3G6</accession>
<keyword evidence="3 10" id="KW-0055">Arginine biosynthesis</keyword>
<name>B0N3G6_9FIRM</name>
<dbReference type="GO" id="GO:0004358">
    <property type="term" value="F:L-glutamate N-acetyltransferase activity, acting on acetyl-L-ornithine as donor"/>
    <property type="evidence" value="ECO:0007669"/>
    <property type="project" value="UniProtKB-UniRule"/>
</dbReference>
<dbReference type="FunFam" id="3.10.20.340:FF:000001">
    <property type="entry name" value="Arginine biosynthesis bifunctional protein ArgJ, chloroplastic"/>
    <property type="match status" value="1"/>
</dbReference>
<dbReference type="HAMAP" id="MF_01106">
    <property type="entry name" value="ArgJ"/>
    <property type="match status" value="1"/>
</dbReference>
<keyword evidence="7 10" id="KW-0511">Multifunctional enzyme</keyword>
<dbReference type="GO" id="GO:0005737">
    <property type="term" value="C:cytoplasm"/>
    <property type="evidence" value="ECO:0007669"/>
    <property type="project" value="UniProtKB-SubCell"/>
</dbReference>
<comment type="similarity">
    <text evidence="1 10">Belongs to the ArgJ family.</text>
</comment>
<dbReference type="EC" id="2.3.1.35" evidence="10"/>
<dbReference type="GO" id="GO:0006526">
    <property type="term" value="P:L-arginine biosynthetic process"/>
    <property type="evidence" value="ECO:0007669"/>
    <property type="project" value="UniProtKB-UniRule"/>
</dbReference>
<dbReference type="SUPFAM" id="SSF56266">
    <property type="entry name" value="DmpA/ArgJ-like"/>
    <property type="match status" value="1"/>
</dbReference>
<evidence type="ECO:0000256" key="4">
    <source>
        <dbReference type="ARBA" id="ARBA00022605"/>
    </source>
</evidence>
<comment type="subcellular location">
    <subcellularLocation>
        <location evidence="10">Cytoplasm</location>
    </subcellularLocation>
</comment>
<comment type="caution">
    <text evidence="11">The sequence shown here is derived from an EMBL/GenBank/DDBJ whole genome shotgun (WGS) entry which is preliminary data.</text>
</comment>
<feature type="binding site" evidence="10">
    <location>
        <position position="190"/>
    </location>
    <ligand>
        <name>substrate</name>
    </ligand>
</feature>
<dbReference type="AlphaFoldDB" id="B0N3G6"/>
<dbReference type="InterPro" id="IPR002813">
    <property type="entry name" value="Arg_biosynth_ArgJ"/>
</dbReference>
<evidence type="ECO:0000256" key="1">
    <source>
        <dbReference type="ARBA" id="ARBA00006774"/>
    </source>
</evidence>
<evidence type="ECO:0000256" key="3">
    <source>
        <dbReference type="ARBA" id="ARBA00022571"/>
    </source>
</evidence>
<evidence type="ECO:0000256" key="7">
    <source>
        <dbReference type="ARBA" id="ARBA00023268"/>
    </source>
</evidence>
<feature type="binding site" evidence="10">
    <location>
        <position position="413"/>
    </location>
    <ligand>
        <name>substrate</name>
    </ligand>
</feature>
<comment type="catalytic activity">
    <reaction evidence="9 10">
        <text>N(2)-acetyl-L-ornithine + L-glutamate = N-acetyl-L-glutamate + L-ornithine</text>
        <dbReference type="Rhea" id="RHEA:15349"/>
        <dbReference type="ChEBI" id="CHEBI:29985"/>
        <dbReference type="ChEBI" id="CHEBI:44337"/>
        <dbReference type="ChEBI" id="CHEBI:46911"/>
        <dbReference type="ChEBI" id="CHEBI:57805"/>
        <dbReference type="EC" id="2.3.1.35"/>
    </reaction>
</comment>
<reference evidence="11" key="2">
    <citation type="submission" date="2014-06" db="EMBL/GenBank/DDBJ databases">
        <title>Draft genome sequence of Clostridium ramosum(DSM 1402).</title>
        <authorList>
            <person name="Sudarsanam P."/>
            <person name="Ley R."/>
            <person name="Guruge J."/>
            <person name="Turnbaugh P.J."/>
            <person name="Mahowald M."/>
            <person name="Liep D."/>
            <person name="Gordon J."/>
        </authorList>
    </citation>
    <scope>NUCLEOTIDE SEQUENCE</scope>
    <source>
        <strain evidence="11">DSM 1402</strain>
    </source>
</reference>
<feature type="site" description="Cleavage; by autolysis" evidence="10">
    <location>
        <begin position="200"/>
        <end position="201"/>
    </location>
</feature>
<evidence type="ECO:0000256" key="6">
    <source>
        <dbReference type="ARBA" id="ARBA00022813"/>
    </source>
</evidence>
<feature type="chain" id="PRO_5023538940" description="Arginine biosynthesis bifunctional protein ArgJ alpha chain" evidence="10">
    <location>
        <begin position="1"/>
        <end position="200"/>
    </location>
</feature>
<protein>
    <recommendedName>
        <fullName evidence="10">Arginine biosynthesis bifunctional protein ArgJ</fullName>
    </recommendedName>
    <domain>
        <recommendedName>
            <fullName evidence="10">Glutamate N-acetyltransferase</fullName>
            <ecNumber evidence="10">2.3.1.35</ecNumber>
        </recommendedName>
        <alternativeName>
            <fullName evidence="10">Ornithine acetyltransferase</fullName>
            <shortName evidence="10">OATase</shortName>
        </alternativeName>
        <alternativeName>
            <fullName evidence="10">Ornithine transacetylase</fullName>
        </alternativeName>
    </domain>
    <domain>
        <recommendedName>
            <fullName evidence="10">Amino-acid acetyltransferase</fullName>
            <ecNumber evidence="10">2.3.1.1</ecNumber>
        </recommendedName>
        <alternativeName>
            <fullName evidence="10">N-acetylglutamate synthase</fullName>
            <shortName evidence="10">AGSase</shortName>
        </alternativeName>
    </domain>
    <component>
        <recommendedName>
            <fullName evidence="10">Arginine biosynthesis bifunctional protein ArgJ alpha chain</fullName>
        </recommendedName>
    </component>
    <component>
        <recommendedName>
            <fullName evidence="10">Arginine biosynthesis bifunctional protein ArgJ beta chain</fullName>
        </recommendedName>
    </component>
</protein>
<dbReference type="MEROPS" id="T05.002"/>
<dbReference type="EC" id="2.3.1.1" evidence="10"/>
<evidence type="ECO:0000313" key="11">
    <source>
        <dbReference type="EMBL" id="EDS18988.1"/>
    </source>
</evidence>
<reference evidence="11" key="1">
    <citation type="submission" date="2007-11" db="EMBL/GenBank/DDBJ databases">
        <authorList>
            <person name="Fulton L."/>
            <person name="Clifton S."/>
            <person name="Fulton B."/>
            <person name="Xu J."/>
            <person name="Minx P."/>
            <person name="Pepin K.H."/>
            <person name="Johnson M."/>
            <person name="Thiruvilangam P."/>
            <person name="Bhonagiri V."/>
            <person name="Nash W.E."/>
            <person name="Mardis E.R."/>
            <person name="Wilson R.K."/>
        </authorList>
    </citation>
    <scope>NUCLEOTIDE SEQUENCE [LARGE SCALE GENOMIC DNA]</scope>
    <source>
        <strain evidence="11">DSM 1402</strain>
    </source>
</reference>
<organism evidence="11 12">
    <name type="scientific">Thomasclavelia ramosa DSM 1402</name>
    <dbReference type="NCBI Taxonomy" id="445974"/>
    <lineage>
        <taxon>Bacteria</taxon>
        <taxon>Bacillati</taxon>
        <taxon>Bacillota</taxon>
        <taxon>Erysipelotrichia</taxon>
        <taxon>Erysipelotrichales</taxon>
        <taxon>Coprobacillaceae</taxon>
        <taxon>Thomasclavelia</taxon>
    </lineage>
</organism>
<feature type="chain" id="PRO_5023538939" description="Arginine biosynthesis bifunctional protein ArgJ beta chain" evidence="10">
    <location>
        <begin position="201"/>
        <end position="418"/>
    </location>
</feature>
<dbReference type="UniPathway" id="UPA00068">
    <property type="reaction ID" value="UER00106"/>
</dbReference>
<feature type="binding site" evidence="10">
    <location>
        <position position="287"/>
    </location>
    <ligand>
        <name>substrate</name>
    </ligand>
</feature>
<feature type="binding site" evidence="10">
    <location>
        <position position="164"/>
    </location>
    <ligand>
        <name>substrate</name>
    </ligand>
</feature>
<evidence type="ECO:0000256" key="2">
    <source>
        <dbReference type="ARBA" id="ARBA00011475"/>
    </source>
</evidence>
<keyword evidence="6 10" id="KW-0068">Autocatalytic cleavage</keyword>
<feature type="binding site" evidence="10">
    <location>
        <position position="418"/>
    </location>
    <ligand>
        <name>substrate</name>
    </ligand>
</feature>
<keyword evidence="12" id="KW-1185">Reference proteome</keyword>
<comment type="function">
    <text evidence="10">Catalyzes two activities which are involved in the cyclic version of arginine biosynthesis: the synthesis of N-acetylglutamate from glutamate and acetyl-CoA as the acetyl donor, and of ornithine by transacetylation between N(2)-acetylornithine and glutamate.</text>
</comment>
<dbReference type="NCBIfam" id="TIGR00120">
    <property type="entry name" value="ArgJ"/>
    <property type="match status" value="1"/>
</dbReference>
<dbReference type="Gene3D" id="3.60.70.12">
    <property type="entry name" value="L-amino peptidase D-ALA esterase/amidase"/>
    <property type="match status" value="1"/>
</dbReference>
<comment type="pathway">
    <text evidence="10">Amino-acid biosynthesis; L-arginine biosynthesis; N(2)-acetyl-L-ornithine from L-glutamate: step 1/4.</text>
</comment>
<keyword evidence="4 10" id="KW-0028">Amino-acid biosynthesis</keyword>
<dbReference type="InterPro" id="IPR042195">
    <property type="entry name" value="ArgJ_beta_C"/>
</dbReference>
<dbReference type="PANTHER" id="PTHR23100:SF0">
    <property type="entry name" value="ARGININE BIOSYNTHESIS BIFUNCTIONAL PROTEIN ARGJ, MITOCHONDRIAL"/>
    <property type="match status" value="1"/>
</dbReference>
<feature type="site" description="Involved in the stabilization of negative charge on the oxyanion by the formation of the oxyanion hole" evidence="10">
    <location>
        <position position="125"/>
    </location>
</feature>
<dbReference type="Proteomes" id="UP000005798">
    <property type="component" value="Unassembled WGS sequence"/>
</dbReference>
<evidence type="ECO:0000256" key="5">
    <source>
        <dbReference type="ARBA" id="ARBA00022679"/>
    </source>
</evidence>
<comment type="catalytic activity">
    <reaction evidence="10">
        <text>L-glutamate + acetyl-CoA = N-acetyl-L-glutamate + CoA + H(+)</text>
        <dbReference type="Rhea" id="RHEA:24292"/>
        <dbReference type="ChEBI" id="CHEBI:15378"/>
        <dbReference type="ChEBI" id="CHEBI:29985"/>
        <dbReference type="ChEBI" id="CHEBI:44337"/>
        <dbReference type="ChEBI" id="CHEBI:57287"/>
        <dbReference type="ChEBI" id="CHEBI:57288"/>
        <dbReference type="EC" id="2.3.1.1"/>
    </reaction>
</comment>
<evidence type="ECO:0000256" key="9">
    <source>
        <dbReference type="ARBA" id="ARBA00049439"/>
    </source>
</evidence>
<dbReference type="Pfam" id="PF01960">
    <property type="entry name" value="ArgJ"/>
    <property type="match status" value="1"/>
</dbReference>
<comment type="subunit">
    <text evidence="2 10">Heterotetramer of two alpha and two beta chains.</text>
</comment>
<dbReference type="GO" id="GO:0004042">
    <property type="term" value="F:L-glutamate N-acetyltransferase activity"/>
    <property type="evidence" value="ECO:0007669"/>
    <property type="project" value="UniProtKB-UniRule"/>
</dbReference>
<dbReference type="NCBIfam" id="NF003802">
    <property type="entry name" value="PRK05388.1"/>
    <property type="match status" value="1"/>
</dbReference>
<dbReference type="eggNOG" id="COG1364">
    <property type="taxonomic scope" value="Bacteria"/>
</dbReference>
<comment type="pathway">
    <text evidence="10">Amino-acid biosynthesis; L-arginine biosynthesis; L-ornithine and N-acetyl-L-glutamate from L-glutamate and N(2)-acetyl-L-ornithine (cyclic): step 1/1.</text>
</comment>
<feature type="active site" description="Nucleophile" evidence="10">
    <location>
        <position position="201"/>
    </location>
</feature>
<dbReference type="GO" id="GO:0006592">
    <property type="term" value="P:ornithine biosynthetic process"/>
    <property type="evidence" value="ECO:0007669"/>
    <property type="project" value="TreeGrafter"/>
</dbReference>
<dbReference type="InterPro" id="IPR016117">
    <property type="entry name" value="ArgJ-like_dom_sf"/>
</dbReference>
<dbReference type="FunFam" id="3.60.70.12:FF:000001">
    <property type="entry name" value="Arginine biosynthesis bifunctional protein ArgJ, chloroplastic"/>
    <property type="match status" value="1"/>
</dbReference>
<feature type="binding site" evidence="10">
    <location>
        <position position="201"/>
    </location>
    <ligand>
        <name>substrate</name>
    </ligand>
</feature>
<proteinExistence type="inferred from homology"/>
<evidence type="ECO:0000256" key="10">
    <source>
        <dbReference type="HAMAP-Rule" id="MF_01106"/>
    </source>
</evidence>
<dbReference type="Gene3D" id="3.10.20.340">
    <property type="entry name" value="ArgJ beta chain, C-terminal domain"/>
    <property type="match status" value="1"/>
</dbReference>
<dbReference type="HOGENOM" id="CLU_027172_1_0_9"/>
<keyword evidence="10" id="KW-0963">Cytoplasm</keyword>
<sequence>MLQQSYKGENKMKIIENGTVTSPKGYLGAGEHVGIKKAKKDLALIYSKVDAKAVGTFTQNIVKAAPVLWDKMIVDNYDHVRIIAVNSGVANACTGDEGLKCNEEFAQTVADNFGLEKEEVLICSTGVIGKQLPMNKIINGVPIVKPLLSESQEAGVIVAESIMTTDTKPKHLAVEIEVGGKTVTLGACCKGSGMIHPNMATMLGFITTDCNISKELLNKALKEVIPDTFNMVSVDRDTSTNDTVLLLANGLAGNQEIVIEDQDYQIFKEALYYVNEYLAKAIAGDGEGATKLLEVQVHNADTVQQAKVIAKSVCTSPLVKTAVYGNDANWGRLLCAMGYSGEQFDPYNVDLSVASEFGELQLVAKGMATDYSEELATKILSSSEVKAIIDIHNGDCKAIAWGCDLTYDYVKINADYRS</sequence>
<dbReference type="CDD" id="cd02152">
    <property type="entry name" value="OAT"/>
    <property type="match status" value="1"/>
</dbReference>